<evidence type="ECO:0000313" key="1">
    <source>
        <dbReference type="EMBL" id="BDT03496.1"/>
    </source>
</evidence>
<proteinExistence type="predicted"/>
<dbReference type="EMBL" id="AP026933">
    <property type="protein sequence ID" value="BDT03496.1"/>
    <property type="molecule type" value="Genomic_DNA"/>
</dbReference>
<evidence type="ECO:0000313" key="2">
    <source>
        <dbReference type="Proteomes" id="UP001163387"/>
    </source>
</evidence>
<keyword evidence="2" id="KW-1185">Reference proteome</keyword>
<protein>
    <submittedName>
        <fullName evidence="1">Uncharacterized protein</fullName>
    </submittedName>
</protein>
<reference evidence="1 2" key="1">
    <citation type="journal article" date="2022" name="Front. Microbiol.">
        <title>Male-killing mechanisms vary between Spiroplasma species.</title>
        <authorList>
            <person name="Arai H."/>
            <person name="Inoue M."/>
            <person name="Kageyama D."/>
        </authorList>
    </citation>
    <scope>NUCLEOTIDE SEQUENCE [LARGE SCALE GENOMIC DNA]</scope>
    <source>
        <strain evidence="2">sHm</strain>
    </source>
</reference>
<accession>A0ABN6SWR4</accession>
<dbReference type="Proteomes" id="UP001163387">
    <property type="component" value="Chromosome"/>
</dbReference>
<sequence>MWFKLEAAAAVIKAYVTGNVSGLGVGQLSQATASGNNGAVAKLTPVNKLLILTLLIFRYLNIKLVNEIFELTAPSTIKHNAGTSDNTPSWYNK</sequence>
<organism evidence="1 2">
    <name type="scientific">Spiroplasma ixodetis</name>
    <dbReference type="NCBI Taxonomy" id="2141"/>
    <lineage>
        <taxon>Bacteria</taxon>
        <taxon>Bacillati</taxon>
        <taxon>Mycoplasmatota</taxon>
        <taxon>Mollicutes</taxon>
        <taxon>Entomoplasmatales</taxon>
        <taxon>Spiroplasmataceae</taxon>
        <taxon>Spiroplasma</taxon>
    </lineage>
</organism>
<gene>
    <name evidence="1" type="ORF">SHM_11420</name>
</gene>
<name>A0ABN6SWR4_9MOLU</name>